<comment type="caution">
    <text evidence="8">The sequence shown here is derived from an EMBL/GenBank/DDBJ whole genome shotgun (WGS) entry which is preliminary data.</text>
</comment>
<evidence type="ECO:0000313" key="8">
    <source>
        <dbReference type="EMBL" id="KAF2316783.1"/>
    </source>
</evidence>
<dbReference type="PANTHER" id="PTHR31288:SF10">
    <property type="entry name" value="PROTEIN ESMERALDA 1"/>
    <property type="match status" value="1"/>
</dbReference>
<dbReference type="PANTHER" id="PTHR31288">
    <property type="entry name" value="O-FUCOSYLTRANSFERASE FAMILY PROTEIN"/>
    <property type="match status" value="1"/>
</dbReference>
<comment type="similarity">
    <text evidence="1">Belongs to the glycosyltransferase GT106 family.</text>
</comment>
<evidence type="ECO:0000256" key="5">
    <source>
        <dbReference type="ARBA" id="ARBA00023277"/>
    </source>
</evidence>
<evidence type="ECO:0000256" key="6">
    <source>
        <dbReference type="ARBA" id="ARBA00030350"/>
    </source>
</evidence>
<gene>
    <name evidence="8" type="ORF">GH714_042124</name>
</gene>
<dbReference type="SUPFAM" id="SSF51197">
    <property type="entry name" value="Clavaminate synthase-like"/>
    <property type="match status" value="1"/>
</dbReference>
<dbReference type="EMBL" id="JAAGAX010000005">
    <property type="protein sequence ID" value="KAF2316783.1"/>
    <property type="molecule type" value="Genomic_DNA"/>
</dbReference>
<evidence type="ECO:0000256" key="4">
    <source>
        <dbReference type="ARBA" id="ARBA00023253"/>
    </source>
</evidence>
<dbReference type="GO" id="GO:0016757">
    <property type="term" value="F:glycosyltransferase activity"/>
    <property type="evidence" value="ECO:0007669"/>
    <property type="project" value="UniProtKB-KW"/>
</dbReference>
<accession>A0A6A6MX81</accession>
<organism evidence="8 9">
    <name type="scientific">Hevea brasiliensis</name>
    <name type="common">Para rubber tree</name>
    <name type="synonym">Siphonia brasiliensis</name>
    <dbReference type="NCBI Taxonomy" id="3981"/>
    <lineage>
        <taxon>Eukaryota</taxon>
        <taxon>Viridiplantae</taxon>
        <taxon>Streptophyta</taxon>
        <taxon>Embryophyta</taxon>
        <taxon>Tracheophyta</taxon>
        <taxon>Spermatophyta</taxon>
        <taxon>Magnoliopsida</taxon>
        <taxon>eudicotyledons</taxon>
        <taxon>Gunneridae</taxon>
        <taxon>Pentapetalae</taxon>
        <taxon>rosids</taxon>
        <taxon>fabids</taxon>
        <taxon>Malpighiales</taxon>
        <taxon>Euphorbiaceae</taxon>
        <taxon>Crotonoideae</taxon>
        <taxon>Micrandreae</taxon>
        <taxon>Hevea</taxon>
    </lineage>
</organism>
<name>A0A6A6MX81_HEVBR</name>
<keyword evidence="2" id="KW-0328">Glycosyltransferase</keyword>
<evidence type="ECO:0000256" key="3">
    <source>
        <dbReference type="ARBA" id="ARBA00022679"/>
    </source>
</evidence>
<evidence type="ECO:0000313" key="9">
    <source>
        <dbReference type="Proteomes" id="UP000467840"/>
    </source>
</evidence>
<keyword evidence="3" id="KW-0808">Transferase</keyword>
<dbReference type="InterPro" id="IPR008775">
    <property type="entry name" value="Phytyl_CoA_dOase-like"/>
</dbReference>
<evidence type="ECO:0000256" key="2">
    <source>
        <dbReference type="ARBA" id="ARBA00022676"/>
    </source>
</evidence>
<dbReference type="AlphaFoldDB" id="A0A6A6MX81"/>
<dbReference type="GO" id="GO:0006004">
    <property type="term" value="P:fucose metabolic process"/>
    <property type="evidence" value="ECO:0007669"/>
    <property type="project" value="UniProtKB-KW"/>
</dbReference>
<dbReference type="InterPro" id="IPR019378">
    <property type="entry name" value="GDP-Fuc_O-FucTrfase"/>
</dbReference>
<dbReference type="InterPro" id="IPR024709">
    <property type="entry name" value="FucosylTrfase_pln"/>
</dbReference>
<evidence type="ECO:0000256" key="1">
    <source>
        <dbReference type="ARBA" id="ARBA00007737"/>
    </source>
</evidence>
<keyword evidence="5" id="KW-0119">Carbohydrate metabolism</keyword>
<feature type="compositionally biased region" description="Basic and acidic residues" evidence="7">
    <location>
        <begin position="1"/>
        <end position="16"/>
    </location>
</feature>
<keyword evidence="4" id="KW-0294">Fucose metabolism</keyword>
<dbReference type="Pfam" id="PF05721">
    <property type="entry name" value="PhyH"/>
    <property type="match status" value="1"/>
</dbReference>
<dbReference type="CDD" id="cd11299">
    <property type="entry name" value="O-FucT_plant"/>
    <property type="match status" value="1"/>
</dbReference>
<keyword evidence="9" id="KW-1185">Reference proteome</keyword>
<feature type="region of interest" description="Disordered" evidence="7">
    <location>
        <begin position="1"/>
        <end position="38"/>
    </location>
</feature>
<proteinExistence type="inferred from homology"/>
<reference evidence="8 9" key="1">
    <citation type="journal article" date="2020" name="Mol. Plant">
        <title>The Chromosome-Based Rubber Tree Genome Provides New Insights into Spurge Genome Evolution and Rubber Biosynthesis.</title>
        <authorList>
            <person name="Liu J."/>
            <person name="Shi C."/>
            <person name="Shi C.C."/>
            <person name="Li W."/>
            <person name="Zhang Q.J."/>
            <person name="Zhang Y."/>
            <person name="Li K."/>
            <person name="Lu H.F."/>
            <person name="Shi C."/>
            <person name="Zhu S.T."/>
            <person name="Xiao Z.Y."/>
            <person name="Nan H."/>
            <person name="Yue Y."/>
            <person name="Zhu X.G."/>
            <person name="Wu Y."/>
            <person name="Hong X.N."/>
            <person name="Fan G.Y."/>
            <person name="Tong Y."/>
            <person name="Zhang D."/>
            <person name="Mao C.L."/>
            <person name="Liu Y.L."/>
            <person name="Hao S.J."/>
            <person name="Liu W.Q."/>
            <person name="Lv M.Q."/>
            <person name="Zhang H.B."/>
            <person name="Liu Y."/>
            <person name="Hu-Tang G.R."/>
            <person name="Wang J.P."/>
            <person name="Wang J.H."/>
            <person name="Sun Y.H."/>
            <person name="Ni S.B."/>
            <person name="Chen W.B."/>
            <person name="Zhang X.C."/>
            <person name="Jiao Y.N."/>
            <person name="Eichler E.E."/>
            <person name="Li G.H."/>
            <person name="Liu X."/>
            <person name="Gao L.Z."/>
        </authorList>
    </citation>
    <scope>NUCLEOTIDE SEQUENCE [LARGE SCALE GENOMIC DNA]</scope>
    <source>
        <strain evidence="9">cv. GT1</strain>
        <tissue evidence="8">Leaf</tissue>
    </source>
</reference>
<feature type="compositionally biased region" description="Polar residues" evidence="7">
    <location>
        <begin position="17"/>
        <end position="28"/>
    </location>
</feature>
<dbReference type="Gene3D" id="2.60.120.620">
    <property type="entry name" value="q2cbj1_9rhob like domain"/>
    <property type="match status" value="2"/>
</dbReference>
<dbReference type="Proteomes" id="UP000467840">
    <property type="component" value="Chromosome 15"/>
</dbReference>
<protein>
    <recommendedName>
        <fullName evidence="6">O-fucosyltransferase family protein</fullName>
    </recommendedName>
</protein>
<evidence type="ECO:0000256" key="7">
    <source>
        <dbReference type="SAM" id="MobiDB-lite"/>
    </source>
</evidence>
<dbReference type="Pfam" id="PF10250">
    <property type="entry name" value="O-FucT"/>
    <property type="match status" value="1"/>
</dbReference>
<sequence length="734" mass="82768">MHDDVVAEEAKTETQRSKSSLLINARIQQDTEQRPHDSVTATIASSFPEVSPRGQPFQALHSAVPPARSNPRSSPRLASPFVIKHKPAPGSVYRSPQLYQKLRPEMDADNSSADALSTIWKNSYKGGEWRSCVNKSSGGLPESNGYIYVEANGGLNQQRTSVCNAVAVAGFLNATLLIPNFHYHSIWRDPSKFRDIYDEDYFISTLENDVQVVDKIPVYLMERFDHNLTNVYNFRVKAWSSIQYYKDVVLPRLLEEKVIRISPFANRLSFDAPPAVQRLRCLANYEALRFSNPILTLGEALVARMKERIVNNGGKYVSVHLRFEEDMVAFSCCVFDGGQQEEKDMIAARERGWKGKFTKPGRTIRPGAIRLNGKCPLTPLEVGLMLRGMGFDKNTYIYLASGKIYNAKKYMAPLLEMFPNLLTKEMLASEDELAPFKGGNFPHFLMGHRRFLYGGHSKTIRPDKRKLALLFDNPNIGHSNGDHRKSHFRPAPVIQLQGYLVIESFANPEEIDAMMKRMEQLLDDFDCSSTASIFSTKNQQKLTDNYFFESSEKISFFFEEKAFGEDGNLQQPKELSINKVGHALHEHDPVFKKFSSSEKFSSMLLSLGYKRPVVIQSMYIFKQPGIGGEVVPHQDNSFLYTEPTTCTGLWLALEDATIQNGCLWAIPGSHKIKAGSLVIIHGDLIHQSFENQSPKSRHAYSLHVVDTDGCKWAQDNCVAYAYACGLELGWLQNG</sequence>